<name>A0A7S3AIS7_9EUKA</name>
<dbReference type="AlphaFoldDB" id="A0A7S3AIS7"/>
<gene>
    <name evidence="1" type="ORF">HERI1096_LOCUS4503</name>
</gene>
<organism evidence="1">
    <name type="scientific">Haptolina ericina</name>
    <dbReference type="NCBI Taxonomy" id="156174"/>
    <lineage>
        <taxon>Eukaryota</taxon>
        <taxon>Haptista</taxon>
        <taxon>Haptophyta</taxon>
        <taxon>Prymnesiophyceae</taxon>
        <taxon>Prymnesiales</taxon>
        <taxon>Prymnesiaceae</taxon>
        <taxon>Haptolina</taxon>
    </lineage>
</organism>
<reference evidence="1" key="1">
    <citation type="submission" date="2021-01" db="EMBL/GenBank/DDBJ databases">
        <authorList>
            <person name="Corre E."/>
            <person name="Pelletier E."/>
            <person name="Niang G."/>
            <person name="Scheremetjew M."/>
            <person name="Finn R."/>
            <person name="Kale V."/>
            <person name="Holt S."/>
            <person name="Cochrane G."/>
            <person name="Meng A."/>
            <person name="Brown T."/>
            <person name="Cohen L."/>
        </authorList>
    </citation>
    <scope>NUCLEOTIDE SEQUENCE</scope>
    <source>
        <strain evidence="1">CCMP281</strain>
    </source>
</reference>
<evidence type="ECO:0000313" key="1">
    <source>
        <dbReference type="EMBL" id="CAE0103845.1"/>
    </source>
</evidence>
<sequence length="197" mass="21732">MEGDMRPIVNNALKPAEVQQLAMELRGGPWDVLRPSGYFNRAFPRGTSKDKAPTCLPACACRPALRMRRACKVSAQSSLRRDNGANGENVPNFSAPFCDVRNPDLYVASSRTFVAFAQLRERALAALRHAGQLHASGDAAAAQAQLDNTTSLPFIDLWVAACFDALFILPQLAIQHIRQGEAYTSAWFDKRCRVRQV</sequence>
<protein>
    <submittedName>
        <fullName evidence="1">Uncharacterized protein</fullName>
    </submittedName>
</protein>
<dbReference type="EMBL" id="HBHX01008108">
    <property type="protein sequence ID" value="CAE0103845.1"/>
    <property type="molecule type" value="Transcribed_RNA"/>
</dbReference>
<accession>A0A7S3AIS7</accession>
<proteinExistence type="predicted"/>